<dbReference type="PANTHER" id="PTHR31728">
    <property type="entry name" value="ABRAXAS FAMILY MEMBER"/>
    <property type="match status" value="1"/>
</dbReference>
<evidence type="ECO:0000256" key="1">
    <source>
        <dbReference type="SAM" id="Coils"/>
    </source>
</evidence>
<dbReference type="GO" id="GO:0070536">
    <property type="term" value="P:protein K63-linked deubiquitination"/>
    <property type="evidence" value="ECO:0007669"/>
    <property type="project" value="TreeGrafter"/>
</dbReference>
<dbReference type="CDD" id="cd23525">
    <property type="entry name" value="Abraxas_2_insects"/>
    <property type="match status" value="1"/>
</dbReference>
<dbReference type="EMBL" id="CAACVG010006550">
    <property type="protein sequence ID" value="VEN40542.1"/>
    <property type="molecule type" value="Genomic_DNA"/>
</dbReference>
<evidence type="ECO:0000256" key="2">
    <source>
        <dbReference type="SAM" id="MobiDB-lite"/>
    </source>
</evidence>
<reference evidence="3 4" key="1">
    <citation type="submission" date="2019-01" db="EMBL/GenBank/DDBJ databases">
        <authorList>
            <person name="Sayadi A."/>
        </authorList>
    </citation>
    <scope>NUCLEOTIDE SEQUENCE [LARGE SCALE GENOMIC DNA]</scope>
</reference>
<dbReference type="Pfam" id="PF21125">
    <property type="entry name" value="MPN_2A_DUB_like"/>
    <property type="match status" value="1"/>
</dbReference>
<keyword evidence="1" id="KW-0175">Coiled coil</keyword>
<protein>
    <recommendedName>
        <fullName evidence="5">MPN domain-containing protein</fullName>
    </recommendedName>
</protein>
<evidence type="ECO:0000313" key="3">
    <source>
        <dbReference type="EMBL" id="VEN40542.1"/>
    </source>
</evidence>
<dbReference type="PRINTS" id="PR02051">
    <property type="entry name" value="PROTEINF175"/>
</dbReference>
<feature type="compositionally biased region" description="Basic residues" evidence="2">
    <location>
        <begin position="293"/>
        <end position="307"/>
    </location>
</feature>
<dbReference type="OrthoDB" id="6358435at2759"/>
<organism evidence="3 4">
    <name type="scientific">Callosobruchus maculatus</name>
    <name type="common">Southern cowpea weevil</name>
    <name type="synonym">Pulse bruchid</name>
    <dbReference type="NCBI Taxonomy" id="64391"/>
    <lineage>
        <taxon>Eukaryota</taxon>
        <taxon>Metazoa</taxon>
        <taxon>Ecdysozoa</taxon>
        <taxon>Arthropoda</taxon>
        <taxon>Hexapoda</taxon>
        <taxon>Insecta</taxon>
        <taxon>Pterygota</taxon>
        <taxon>Neoptera</taxon>
        <taxon>Endopterygota</taxon>
        <taxon>Coleoptera</taxon>
        <taxon>Polyphaga</taxon>
        <taxon>Cucujiformia</taxon>
        <taxon>Chrysomeloidea</taxon>
        <taxon>Chrysomelidae</taxon>
        <taxon>Bruchinae</taxon>
        <taxon>Bruchini</taxon>
        <taxon>Callosobruchus</taxon>
    </lineage>
</organism>
<dbReference type="GO" id="GO:0031593">
    <property type="term" value="F:polyubiquitin modification-dependent protein binding"/>
    <property type="evidence" value="ECO:0007669"/>
    <property type="project" value="TreeGrafter"/>
</dbReference>
<evidence type="ECO:0008006" key="5">
    <source>
        <dbReference type="Google" id="ProtNLM"/>
    </source>
</evidence>
<dbReference type="Proteomes" id="UP000410492">
    <property type="component" value="Unassembled WGS sequence"/>
</dbReference>
<dbReference type="InterPro" id="IPR023238">
    <property type="entry name" value="FAM175"/>
</dbReference>
<feature type="region of interest" description="Disordered" evidence="2">
    <location>
        <begin position="292"/>
        <end position="314"/>
    </location>
</feature>
<feature type="coiled-coil region" evidence="1">
    <location>
        <begin position="220"/>
        <end position="247"/>
    </location>
</feature>
<accession>A0A653BY37</accession>
<dbReference type="GO" id="GO:0090307">
    <property type="term" value="P:mitotic spindle assembly"/>
    <property type="evidence" value="ECO:0007669"/>
    <property type="project" value="TreeGrafter"/>
</dbReference>
<dbReference type="PANTHER" id="PTHR31728:SF5">
    <property type="entry name" value="OS07G0540200 PROTEIN"/>
    <property type="match status" value="1"/>
</dbReference>
<gene>
    <name evidence="3" type="ORF">CALMAC_LOCUS4678</name>
</gene>
<proteinExistence type="predicted"/>
<dbReference type="AlphaFoldDB" id="A0A653BY37"/>
<sequence>MSTQANVTLSGPAFSFLLFETSKCSLFQQEGFLLGEVVHKETKTITDNDQQQVNVTDNIKLHSVLPCPESHYFYNKAGKINKNQIQEFLGNQFDKVIGWYKFQRVSNYRLSVRDKAIHKQLINFFEAQPELFLYGMLINEVSDNRSTHTFSQRFFRYNRSTYEQTVIRIPNLSEPKTSYKHPEPTSETFSKILQDLKIDRKTTQDLVVINKIQNAVHKHIDNIVGELAEAETEMFELEEELRHLQIERRLKRLNSQDDSDEHISFENELEETQASTSNCMRAKAEKVTNTVRGRGRGRGVRGRGRRSSKIDGIV</sequence>
<dbReference type="GO" id="GO:0008017">
    <property type="term" value="F:microtubule binding"/>
    <property type="evidence" value="ECO:0007669"/>
    <property type="project" value="TreeGrafter"/>
</dbReference>
<name>A0A653BY37_CALMS</name>
<dbReference type="GO" id="GO:0005634">
    <property type="term" value="C:nucleus"/>
    <property type="evidence" value="ECO:0007669"/>
    <property type="project" value="TreeGrafter"/>
</dbReference>
<dbReference type="GO" id="GO:0008608">
    <property type="term" value="P:attachment of spindle microtubules to kinetochore"/>
    <property type="evidence" value="ECO:0007669"/>
    <property type="project" value="TreeGrafter"/>
</dbReference>
<keyword evidence="4" id="KW-1185">Reference proteome</keyword>
<evidence type="ECO:0000313" key="4">
    <source>
        <dbReference type="Proteomes" id="UP000410492"/>
    </source>
</evidence>